<evidence type="ECO:0000256" key="3">
    <source>
        <dbReference type="ARBA" id="ARBA00022801"/>
    </source>
</evidence>
<evidence type="ECO:0000256" key="4">
    <source>
        <dbReference type="ARBA" id="ARBA00022917"/>
    </source>
</evidence>
<keyword evidence="2 5" id="KW-0479">Metal-binding</keyword>
<dbReference type="EMBL" id="GG693880">
    <property type="protein sequence ID" value="EES52084.1"/>
    <property type="molecule type" value="Genomic_DNA"/>
</dbReference>
<keyword evidence="5" id="KW-0408">Iron</keyword>
<comment type="cofactor">
    <cofactor evidence="5">
        <name>Fe(2+)</name>
        <dbReference type="ChEBI" id="CHEBI:29033"/>
    </cofactor>
    <text evidence="5">Binds 1 Fe(2+) ion.</text>
</comment>
<dbReference type="InterPro" id="IPR023635">
    <property type="entry name" value="Peptide_deformylase"/>
</dbReference>
<gene>
    <name evidence="5" type="primary">def</name>
    <name evidence="6" type="ORF">UBAL3_94530050</name>
</gene>
<keyword evidence="7" id="KW-1185">Reference proteome</keyword>
<evidence type="ECO:0000256" key="1">
    <source>
        <dbReference type="ARBA" id="ARBA00010759"/>
    </source>
</evidence>
<organism evidence="6 7">
    <name type="scientific">Leptospirillum ferrodiazotrophum</name>
    <dbReference type="NCBI Taxonomy" id="412449"/>
    <lineage>
        <taxon>Bacteria</taxon>
        <taxon>Pseudomonadati</taxon>
        <taxon>Nitrospirota</taxon>
        <taxon>Nitrospiria</taxon>
        <taxon>Nitrospirales</taxon>
        <taxon>Nitrospiraceae</taxon>
        <taxon>Leptospirillum</taxon>
    </lineage>
</organism>
<sequence length="175" mass="19619">MSVRPLVSHRDTVLRIASEPVDPCAPEVRQVVQDLFDTLATQKGVAMAAPQIGVAMRLFVFDLKRPREKGGPPTRGLLINPTIERRFGSIPVIEGCLSFPGLDLSIRRPEGVVVSGYGLDGKKVVLEGGGLFARMVEHETDHLEGRLLPDRQNGLAALLSYWRRRRWEERMRRNL</sequence>
<dbReference type="Proteomes" id="UP000009374">
    <property type="component" value="Unassembled WGS sequence"/>
</dbReference>
<dbReference type="AlphaFoldDB" id="C6HZ73"/>
<keyword evidence="4 5" id="KW-0648">Protein biosynthesis</keyword>
<dbReference type="NCBIfam" id="NF001159">
    <property type="entry name" value="PRK00150.1-3"/>
    <property type="match status" value="1"/>
</dbReference>
<dbReference type="NCBIfam" id="TIGR00079">
    <property type="entry name" value="pept_deformyl"/>
    <property type="match status" value="1"/>
</dbReference>
<accession>C6HZ73</accession>
<protein>
    <recommendedName>
        <fullName evidence="5">Peptide deformylase</fullName>
        <shortName evidence="5">PDF</shortName>
        <ecNumber evidence="5">3.5.1.88</ecNumber>
    </recommendedName>
    <alternativeName>
        <fullName evidence="5">Polypeptide deformylase</fullName>
    </alternativeName>
</protein>
<dbReference type="InterPro" id="IPR036821">
    <property type="entry name" value="Peptide_deformylase_sf"/>
</dbReference>
<proteinExistence type="inferred from homology"/>
<dbReference type="SUPFAM" id="SSF56420">
    <property type="entry name" value="Peptide deformylase"/>
    <property type="match status" value="1"/>
</dbReference>
<comment type="catalytic activity">
    <reaction evidence="5">
        <text>N-terminal N-formyl-L-methionyl-[peptide] + H2O = N-terminal L-methionyl-[peptide] + formate</text>
        <dbReference type="Rhea" id="RHEA:24420"/>
        <dbReference type="Rhea" id="RHEA-COMP:10639"/>
        <dbReference type="Rhea" id="RHEA-COMP:10640"/>
        <dbReference type="ChEBI" id="CHEBI:15377"/>
        <dbReference type="ChEBI" id="CHEBI:15740"/>
        <dbReference type="ChEBI" id="CHEBI:49298"/>
        <dbReference type="ChEBI" id="CHEBI:64731"/>
        <dbReference type="EC" id="3.5.1.88"/>
    </reaction>
</comment>
<feature type="active site" evidence="5">
    <location>
        <position position="139"/>
    </location>
</feature>
<dbReference type="PIRSF" id="PIRSF004749">
    <property type="entry name" value="Pep_def"/>
    <property type="match status" value="1"/>
</dbReference>
<name>C6HZ73_9BACT</name>
<keyword evidence="3 5" id="KW-0378">Hydrolase</keyword>
<dbReference type="CDD" id="cd00487">
    <property type="entry name" value="Pep_deformylase"/>
    <property type="match status" value="1"/>
</dbReference>
<reference evidence="6 7" key="1">
    <citation type="journal article" date="2009" name="Appl. Environ. Microbiol.">
        <title>Community genomic and proteomic analyses of chemoautotrophic iron-oxidizing "Leptospirillum rubarum" (Group II) and "Leptospirillum ferrodiazotrophum" (Group III) bacteria in acid mine drainage biofilms.</title>
        <authorList>
            <person name="Goltsman D.S."/>
            <person name="Denef V.J."/>
            <person name="Singer S.W."/>
            <person name="VerBerkmoes N.C."/>
            <person name="Lefsrud M."/>
            <person name="Mueller R.S."/>
            <person name="Dick G.J."/>
            <person name="Sun C.L."/>
            <person name="Wheeler K.E."/>
            <person name="Zemla A."/>
            <person name="Baker B.J."/>
            <person name="Hauser L."/>
            <person name="Land M."/>
            <person name="Shah M.B."/>
            <person name="Thelen M.P."/>
            <person name="Hettich R.L."/>
            <person name="Banfield J.F."/>
        </authorList>
    </citation>
    <scope>NUCLEOTIDE SEQUENCE [LARGE SCALE GENOMIC DNA]</scope>
</reference>
<dbReference type="PANTHER" id="PTHR10458:SF2">
    <property type="entry name" value="PEPTIDE DEFORMYLASE, MITOCHONDRIAL"/>
    <property type="match status" value="1"/>
</dbReference>
<evidence type="ECO:0000313" key="7">
    <source>
        <dbReference type="Proteomes" id="UP000009374"/>
    </source>
</evidence>
<dbReference type="Gene3D" id="3.90.45.10">
    <property type="entry name" value="Peptide deformylase"/>
    <property type="match status" value="1"/>
</dbReference>
<feature type="binding site" evidence="5">
    <location>
        <position position="142"/>
    </location>
    <ligand>
        <name>Fe cation</name>
        <dbReference type="ChEBI" id="CHEBI:24875"/>
    </ligand>
</feature>
<dbReference type="Pfam" id="PF01327">
    <property type="entry name" value="Pep_deformylase"/>
    <property type="match status" value="1"/>
</dbReference>
<feature type="binding site" evidence="5">
    <location>
        <position position="96"/>
    </location>
    <ligand>
        <name>Fe cation</name>
        <dbReference type="ChEBI" id="CHEBI:24875"/>
    </ligand>
</feature>
<dbReference type="PANTHER" id="PTHR10458">
    <property type="entry name" value="PEPTIDE DEFORMYLASE"/>
    <property type="match status" value="1"/>
</dbReference>
<comment type="similarity">
    <text evidence="1 5">Belongs to the polypeptide deformylase family.</text>
</comment>
<dbReference type="PRINTS" id="PR01576">
    <property type="entry name" value="PDEFORMYLASE"/>
</dbReference>
<dbReference type="GO" id="GO:0042586">
    <property type="term" value="F:peptide deformylase activity"/>
    <property type="evidence" value="ECO:0007669"/>
    <property type="project" value="UniProtKB-UniRule"/>
</dbReference>
<dbReference type="EC" id="3.5.1.88" evidence="5"/>
<feature type="binding site" evidence="5">
    <location>
        <position position="138"/>
    </location>
    <ligand>
        <name>Fe cation</name>
        <dbReference type="ChEBI" id="CHEBI:24875"/>
    </ligand>
</feature>
<dbReference type="HAMAP" id="MF_00163">
    <property type="entry name" value="Pep_deformylase"/>
    <property type="match status" value="1"/>
</dbReference>
<dbReference type="GO" id="GO:0046872">
    <property type="term" value="F:metal ion binding"/>
    <property type="evidence" value="ECO:0007669"/>
    <property type="project" value="UniProtKB-KW"/>
</dbReference>
<dbReference type="GO" id="GO:0006412">
    <property type="term" value="P:translation"/>
    <property type="evidence" value="ECO:0007669"/>
    <property type="project" value="UniProtKB-UniRule"/>
</dbReference>
<evidence type="ECO:0000256" key="2">
    <source>
        <dbReference type="ARBA" id="ARBA00022723"/>
    </source>
</evidence>
<evidence type="ECO:0000313" key="6">
    <source>
        <dbReference type="EMBL" id="EES52084.1"/>
    </source>
</evidence>
<evidence type="ECO:0000256" key="5">
    <source>
        <dbReference type="HAMAP-Rule" id="MF_00163"/>
    </source>
</evidence>
<comment type="function">
    <text evidence="5">Removes the formyl group from the N-terminal Met of newly synthesized proteins. Requires at least a dipeptide for an efficient rate of reaction. N-terminal L-methionine is a prerequisite for activity but the enzyme has broad specificity at other positions.</text>
</comment>